<evidence type="ECO:0000313" key="2">
    <source>
        <dbReference type="Proteomes" id="UP000694388"/>
    </source>
</evidence>
<dbReference type="GeneTree" id="ENSGT00530000064262"/>
<organism evidence="1 2">
    <name type="scientific">Eptatretus burgeri</name>
    <name type="common">Inshore hagfish</name>
    <dbReference type="NCBI Taxonomy" id="7764"/>
    <lineage>
        <taxon>Eukaryota</taxon>
        <taxon>Metazoa</taxon>
        <taxon>Chordata</taxon>
        <taxon>Craniata</taxon>
        <taxon>Vertebrata</taxon>
        <taxon>Cyclostomata</taxon>
        <taxon>Myxini</taxon>
        <taxon>Myxiniformes</taxon>
        <taxon>Myxinidae</taxon>
        <taxon>Eptatretinae</taxon>
        <taxon>Eptatretus</taxon>
    </lineage>
</organism>
<evidence type="ECO:0008006" key="3">
    <source>
        <dbReference type="Google" id="ProtNLM"/>
    </source>
</evidence>
<evidence type="ECO:0000313" key="1">
    <source>
        <dbReference type="Ensembl" id="ENSEBUP00000010322.1"/>
    </source>
</evidence>
<proteinExistence type="predicted"/>
<dbReference type="PANTHER" id="PTHR15398:SF4">
    <property type="entry name" value="BROMODOMAIN-CONTAINING PROTEIN 8 ISOFORM X1"/>
    <property type="match status" value="1"/>
</dbReference>
<dbReference type="Ensembl" id="ENSEBUT00000010867.1">
    <property type="protein sequence ID" value="ENSEBUP00000010322.1"/>
    <property type="gene ID" value="ENSEBUG00000006641.1"/>
</dbReference>
<reference evidence="1" key="1">
    <citation type="submission" date="2025-08" db="UniProtKB">
        <authorList>
            <consortium name="Ensembl"/>
        </authorList>
    </citation>
    <scope>IDENTIFICATION</scope>
</reference>
<dbReference type="OMA" id="NWASVIR"/>
<dbReference type="Proteomes" id="UP000694388">
    <property type="component" value="Unplaced"/>
</dbReference>
<reference evidence="1" key="2">
    <citation type="submission" date="2025-09" db="UniProtKB">
        <authorList>
            <consortium name="Ensembl"/>
        </authorList>
    </citation>
    <scope>IDENTIFICATION</scope>
</reference>
<name>A0A8C4Q5I0_EPTBU</name>
<accession>A0A8C4Q5I0</accession>
<sequence length="116" mass="13252">MASPFPGKHKAQNLCPMEPWSTREKLCLASSVQRSGDQNWASVIRAIQPYAEAGRPAGWFSQKHCASQYSLLLENTETPKRKRGERGEVVETTEDVIVEVLRKERIEELKKEIRDL</sequence>
<dbReference type="PANTHER" id="PTHR15398">
    <property type="entry name" value="BROMODOMAIN-CONTAINING PROTEIN 8"/>
    <property type="match status" value="1"/>
</dbReference>
<protein>
    <recommendedName>
        <fullName evidence="3">Bromodomain containing 8</fullName>
    </recommendedName>
</protein>
<dbReference type="GO" id="GO:0035267">
    <property type="term" value="C:NuA4 histone acetyltransferase complex"/>
    <property type="evidence" value="ECO:0007669"/>
    <property type="project" value="TreeGrafter"/>
</dbReference>
<dbReference type="AlphaFoldDB" id="A0A8C4Q5I0"/>
<keyword evidence="2" id="KW-1185">Reference proteome</keyword>